<evidence type="ECO:0000256" key="4">
    <source>
        <dbReference type="ARBA" id="ARBA00022776"/>
    </source>
</evidence>
<evidence type="ECO:0000256" key="3">
    <source>
        <dbReference type="ARBA" id="ARBA00022618"/>
    </source>
</evidence>
<keyword evidence="7 10" id="KW-0131">Cell cycle</keyword>
<dbReference type="InterPro" id="IPR036873">
    <property type="entry name" value="Rhodanese-like_dom_sf"/>
</dbReference>
<evidence type="ECO:0000256" key="11">
    <source>
        <dbReference type="SAM" id="MobiDB-lite"/>
    </source>
</evidence>
<keyword evidence="3 10" id="KW-0132">Cell division</keyword>
<evidence type="ECO:0000256" key="8">
    <source>
        <dbReference type="ARBA" id="ARBA00051722"/>
    </source>
</evidence>
<dbReference type="Proteomes" id="UP001276659">
    <property type="component" value="Unassembled WGS sequence"/>
</dbReference>
<dbReference type="GO" id="GO:0005737">
    <property type="term" value="C:cytoplasm"/>
    <property type="evidence" value="ECO:0007669"/>
    <property type="project" value="TreeGrafter"/>
</dbReference>
<keyword evidence="14" id="KW-1185">Reference proteome</keyword>
<evidence type="ECO:0000256" key="6">
    <source>
        <dbReference type="ARBA" id="ARBA00022912"/>
    </source>
</evidence>
<dbReference type="GO" id="GO:0000086">
    <property type="term" value="P:G2/M transition of mitotic cell cycle"/>
    <property type="evidence" value="ECO:0007669"/>
    <property type="project" value="TreeGrafter"/>
</dbReference>
<dbReference type="Pfam" id="PF00581">
    <property type="entry name" value="Rhodanese"/>
    <property type="match status" value="1"/>
</dbReference>
<reference evidence="13" key="1">
    <citation type="submission" date="2022-11" db="EMBL/GenBank/DDBJ databases">
        <title>Chromosomal genome sequence assembly and mating type (MAT) locus characterization of the leprose asexual lichenized fungus Lepraria neglecta (Nyl.) Erichsen.</title>
        <authorList>
            <person name="Allen J.L."/>
            <person name="Pfeffer B."/>
        </authorList>
    </citation>
    <scope>NUCLEOTIDE SEQUENCE</scope>
    <source>
        <strain evidence="13">Allen 5258</strain>
    </source>
</reference>
<dbReference type="PROSITE" id="PS50206">
    <property type="entry name" value="RHODANESE_3"/>
    <property type="match status" value="1"/>
</dbReference>
<dbReference type="GO" id="GO:0005634">
    <property type="term" value="C:nucleus"/>
    <property type="evidence" value="ECO:0007669"/>
    <property type="project" value="TreeGrafter"/>
</dbReference>
<organism evidence="13 14">
    <name type="scientific">Lepraria neglecta</name>
    <dbReference type="NCBI Taxonomy" id="209136"/>
    <lineage>
        <taxon>Eukaryota</taxon>
        <taxon>Fungi</taxon>
        <taxon>Dikarya</taxon>
        <taxon>Ascomycota</taxon>
        <taxon>Pezizomycotina</taxon>
        <taxon>Lecanoromycetes</taxon>
        <taxon>OSLEUM clade</taxon>
        <taxon>Lecanoromycetidae</taxon>
        <taxon>Lecanorales</taxon>
        <taxon>Lecanorineae</taxon>
        <taxon>Stereocaulaceae</taxon>
        <taxon>Lepraria</taxon>
    </lineage>
</organism>
<dbReference type="FunFam" id="3.40.250.10:FF:000021">
    <property type="entry name" value="M-phase inducer phosphatase cdc-25.2"/>
    <property type="match status" value="1"/>
</dbReference>
<dbReference type="EMBL" id="JASNWA010000006">
    <property type="protein sequence ID" value="KAK3175088.1"/>
    <property type="molecule type" value="Genomic_DNA"/>
</dbReference>
<dbReference type="Gene3D" id="3.40.250.10">
    <property type="entry name" value="Rhodanese-like domain"/>
    <property type="match status" value="1"/>
</dbReference>
<evidence type="ECO:0000313" key="13">
    <source>
        <dbReference type="EMBL" id="KAK3175088.1"/>
    </source>
</evidence>
<dbReference type="GO" id="GO:0051301">
    <property type="term" value="P:cell division"/>
    <property type="evidence" value="ECO:0007669"/>
    <property type="project" value="UniProtKB-UniRule"/>
</dbReference>
<feature type="region of interest" description="Disordered" evidence="11">
    <location>
        <begin position="153"/>
        <end position="172"/>
    </location>
</feature>
<dbReference type="CDD" id="cd01530">
    <property type="entry name" value="Cdc25"/>
    <property type="match status" value="1"/>
</dbReference>
<feature type="region of interest" description="Disordered" evidence="11">
    <location>
        <begin position="112"/>
        <end position="134"/>
    </location>
</feature>
<dbReference type="PANTHER" id="PTHR10828:SF17">
    <property type="entry name" value="PROTEIN-TYROSINE-PHOSPHATASE"/>
    <property type="match status" value="1"/>
</dbReference>
<gene>
    <name evidence="13" type="ORF">OEA41_002334</name>
</gene>
<keyword evidence="6 10" id="KW-0904">Protein phosphatase</keyword>
<dbReference type="InterPro" id="IPR001763">
    <property type="entry name" value="Rhodanese-like_dom"/>
</dbReference>
<comment type="caution">
    <text evidence="13">The sequence shown here is derived from an EMBL/GenBank/DDBJ whole genome shotgun (WGS) entry which is preliminary data.</text>
</comment>
<feature type="region of interest" description="Disordered" evidence="11">
    <location>
        <begin position="235"/>
        <end position="263"/>
    </location>
</feature>
<comment type="function">
    <text evidence="10">Tyrosine protein phosphatase which functions as a dosage-dependent inducer of mitotic progression.</text>
</comment>
<sequence>MERSSPLAAMQPSSLPFGQWGCRGEAQPTYLDYGQNYGRRINLGPSTFNFRDLSMNRAPTDYFSLKPVRGSSPTASLAADLSQNFHIDQSPQLPTPRRSLFSSNLFGTLNGRECVTTPPLPSSSPGPGNESMELSPLPHKAPFVVAAEIEPTPQISSSEENKPPSMEDVQDSLMEGLQQPAPLERRRPSLMRRSLSRTKGFTTTSVSFKAARVEFPPFKFGNGASVPPLSLMSPEECFGSSPQGEKRPQSAHSPAPLPMGPPKFKQPFSGLNGHLRNIGSPIVGHVRKPSNPLQRPRKQFRRSLSMFEHPGDLMKQQKASIAATSMDSIMDIDDPPQLQLPHFNLDEESLPRITKDTMVDVLDGKYNECYNRSIIIDCRFEYEYEGGHIEGAINVNDKERLATQLFESPPSENILLILHCEYSAHRAPIMAKFLRHKDRACNAHQYPKLNYPEVYILDGGYSSFFTDHKYRCYPQNYVEMAAQEHANACERGLGRIKQQRAKLSRAQTFAFGQHGQLMDDSPTASGRQCSGLMSGMDIAADIGNMSSRMLPKRVATS</sequence>
<keyword evidence="5 10" id="KW-0378">Hydrolase</keyword>
<evidence type="ECO:0000256" key="5">
    <source>
        <dbReference type="ARBA" id="ARBA00022801"/>
    </source>
</evidence>
<evidence type="ECO:0000256" key="10">
    <source>
        <dbReference type="RuleBase" id="RU368028"/>
    </source>
</evidence>
<dbReference type="GO" id="GO:0110032">
    <property type="term" value="P:positive regulation of G2/MI transition of meiotic cell cycle"/>
    <property type="evidence" value="ECO:0007669"/>
    <property type="project" value="TreeGrafter"/>
</dbReference>
<proteinExistence type="inferred from homology"/>
<evidence type="ECO:0000313" key="14">
    <source>
        <dbReference type="Proteomes" id="UP001276659"/>
    </source>
</evidence>
<evidence type="ECO:0000256" key="2">
    <source>
        <dbReference type="ARBA" id="ARBA00013064"/>
    </source>
</evidence>
<dbReference type="GO" id="GO:0010971">
    <property type="term" value="P:positive regulation of G2/M transition of mitotic cell cycle"/>
    <property type="evidence" value="ECO:0007669"/>
    <property type="project" value="TreeGrafter"/>
</dbReference>
<dbReference type="InterPro" id="IPR000751">
    <property type="entry name" value="MPI_Phosphatase"/>
</dbReference>
<dbReference type="SUPFAM" id="SSF52821">
    <property type="entry name" value="Rhodanese/Cell cycle control phosphatase"/>
    <property type="match status" value="1"/>
</dbReference>
<comment type="similarity">
    <text evidence="1 10">Belongs to the MPI phosphatase family.</text>
</comment>
<dbReference type="AlphaFoldDB" id="A0AAD9ZCA0"/>
<evidence type="ECO:0000256" key="7">
    <source>
        <dbReference type="ARBA" id="ARBA00023306"/>
    </source>
</evidence>
<protein>
    <recommendedName>
        <fullName evidence="9 10">M-phase inducer phosphatase</fullName>
        <ecNumber evidence="2 10">3.1.3.48</ecNumber>
    </recommendedName>
</protein>
<dbReference type="GO" id="GO:0004725">
    <property type="term" value="F:protein tyrosine phosphatase activity"/>
    <property type="evidence" value="ECO:0007669"/>
    <property type="project" value="UniProtKB-UniRule"/>
</dbReference>
<accession>A0AAD9ZCA0</accession>
<dbReference type="EC" id="3.1.3.48" evidence="2 10"/>
<dbReference type="PRINTS" id="PR00716">
    <property type="entry name" value="MPIPHPHTASE"/>
</dbReference>
<dbReference type="PANTHER" id="PTHR10828">
    <property type="entry name" value="M-PHASE INDUCER PHOSPHATASE DUAL SPECIFICITY PHOSPHATASE CDC25"/>
    <property type="match status" value="1"/>
</dbReference>
<dbReference type="SMART" id="SM00450">
    <property type="entry name" value="RHOD"/>
    <property type="match status" value="1"/>
</dbReference>
<comment type="catalytic activity">
    <reaction evidence="8 10">
        <text>O-phospho-L-tyrosyl-[protein] + H2O = L-tyrosyl-[protein] + phosphate</text>
        <dbReference type="Rhea" id="RHEA:10684"/>
        <dbReference type="Rhea" id="RHEA-COMP:10136"/>
        <dbReference type="Rhea" id="RHEA-COMP:20101"/>
        <dbReference type="ChEBI" id="CHEBI:15377"/>
        <dbReference type="ChEBI" id="CHEBI:43474"/>
        <dbReference type="ChEBI" id="CHEBI:46858"/>
        <dbReference type="ChEBI" id="CHEBI:61978"/>
        <dbReference type="EC" id="3.1.3.48"/>
    </reaction>
</comment>
<keyword evidence="4 10" id="KW-0498">Mitosis</keyword>
<evidence type="ECO:0000259" key="12">
    <source>
        <dbReference type="PROSITE" id="PS50206"/>
    </source>
</evidence>
<name>A0AAD9ZCA0_9LECA</name>
<evidence type="ECO:0000256" key="9">
    <source>
        <dbReference type="ARBA" id="ARBA00067190"/>
    </source>
</evidence>
<feature type="domain" description="Rhodanese" evidence="12">
    <location>
        <begin position="369"/>
        <end position="473"/>
    </location>
</feature>
<evidence type="ECO:0000256" key="1">
    <source>
        <dbReference type="ARBA" id="ARBA00011065"/>
    </source>
</evidence>